<feature type="non-terminal residue" evidence="2">
    <location>
        <position position="100"/>
    </location>
</feature>
<evidence type="ECO:0000256" key="1">
    <source>
        <dbReference type="SAM" id="MobiDB-lite"/>
    </source>
</evidence>
<dbReference type="EMBL" id="CAJOBG010078147">
    <property type="protein sequence ID" value="CAF4621376.1"/>
    <property type="molecule type" value="Genomic_DNA"/>
</dbReference>
<reference evidence="2" key="1">
    <citation type="submission" date="2021-02" db="EMBL/GenBank/DDBJ databases">
        <authorList>
            <person name="Nowell W R."/>
        </authorList>
    </citation>
    <scope>NUCLEOTIDE SEQUENCE</scope>
</reference>
<comment type="caution">
    <text evidence="2">The sequence shown here is derived from an EMBL/GenBank/DDBJ whole genome shotgun (WGS) entry which is preliminary data.</text>
</comment>
<proteinExistence type="predicted"/>
<protein>
    <submittedName>
        <fullName evidence="2">Uncharacterized protein</fullName>
    </submittedName>
</protein>
<accession>A0A821DII8</accession>
<sequence length="100" mass="11172">MPPMNRRFMNDYDPNENTHDPHGMHRMGGYENQSMGDMYRQGSDLKNPIMGLGGLLPSSGNAPPHHMLPPNQLPFAPRPGPLYQPNSIPRPMNPNSIPTQ</sequence>
<gene>
    <name evidence="2" type="ORF">OVN521_LOCUS45925</name>
</gene>
<dbReference type="Proteomes" id="UP000663866">
    <property type="component" value="Unassembled WGS sequence"/>
</dbReference>
<evidence type="ECO:0000313" key="3">
    <source>
        <dbReference type="Proteomes" id="UP000663866"/>
    </source>
</evidence>
<name>A0A821DII8_9BILA</name>
<evidence type="ECO:0000313" key="2">
    <source>
        <dbReference type="EMBL" id="CAF4621376.1"/>
    </source>
</evidence>
<feature type="region of interest" description="Disordered" evidence="1">
    <location>
        <begin position="1"/>
        <end position="100"/>
    </location>
</feature>
<organism evidence="2 3">
    <name type="scientific">Rotaria magnacalcarata</name>
    <dbReference type="NCBI Taxonomy" id="392030"/>
    <lineage>
        <taxon>Eukaryota</taxon>
        <taxon>Metazoa</taxon>
        <taxon>Spiralia</taxon>
        <taxon>Gnathifera</taxon>
        <taxon>Rotifera</taxon>
        <taxon>Eurotatoria</taxon>
        <taxon>Bdelloidea</taxon>
        <taxon>Philodinida</taxon>
        <taxon>Philodinidae</taxon>
        <taxon>Rotaria</taxon>
    </lineage>
</organism>
<keyword evidence="3" id="KW-1185">Reference proteome</keyword>
<dbReference type="AlphaFoldDB" id="A0A821DII8"/>